<proteinExistence type="predicted"/>
<evidence type="ECO:0000313" key="3">
    <source>
        <dbReference type="Proteomes" id="UP001258315"/>
    </source>
</evidence>
<name>A0ABU3GQA6_9SPHI</name>
<comment type="caution">
    <text evidence="2">The sequence shown here is derived from an EMBL/GenBank/DDBJ whole genome shotgun (WGS) entry which is preliminary data.</text>
</comment>
<evidence type="ECO:0000259" key="1">
    <source>
        <dbReference type="Pfam" id="PF01966"/>
    </source>
</evidence>
<dbReference type="CDD" id="cd00077">
    <property type="entry name" value="HDc"/>
    <property type="match status" value="1"/>
</dbReference>
<dbReference type="RefSeq" id="WP_311947998.1">
    <property type="nucleotide sequence ID" value="NZ_JAVLVU010000001.1"/>
</dbReference>
<feature type="domain" description="HD" evidence="1">
    <location>
        <begin position="28"/>
        <end position="122"/>
    </location>
</feature>
<sequence length="196" mass="22518">MRAEKAGQFIIQKLEQELPQKYTYHNAAHTRDVHQAAQRLAEGEGISAADIELLLTAAWYHDAGYLTCVDKHEDESIRLAKQYLPGFDYTEQEIDQICNAITATRLPQTPLDKLGEILADADLDYLGRSDFFSISDKLFEELRLAGTVTDSITWDKMQVKFLQEHQYFTKTAINTRQLQKELNLAEIIARLNFHEK</sequence>
<accession>A0ABU3GQA6</accession>
<dbReference type="EMBL" id="JAVLVU010000001">
    <property type="protein sequence ID" value="MDT3401968.1"/>
    <property type="molecule type" value="Genomic_DNA"/>
</dbReference>
<protein>
    <recommendedName>
        <fullName evidence="1">HD domain-containing protein</fullName>
    </recommendedName>
</protein>
<evidence type="ECO:0000313" key="2">
    <source>
        <dbReference type="EMBL" id="MDT3401968.1"/>
    </source>
</evidence>
<dbReference type="InterPro" id="IPR006674">
    <property type="entry name" value="HD_domain"/>
</dbReference>
<reference evidence="3" key="1">
    <citation type="submission" date="2023-07" db="EMBL/GenBank/DDBJ databases">
        <title>Functional and genomic diversity of the sorghum phyllosphere microbiome.</title>
        <authorList>
            <person name="Shade A."/>
        </authorList>
    </citation>
    <scope>NUCLEOTIDE SEQUENCE [LARGE SCALE GENOMIC DNA]</scope>
    <source>
        <strain evidence="3">SORGH_AS_0422</strain>
    </source>
</reference>
<dbReference type="Proteomes" id="UP001258315">
    <property type="component" value="Unassembled WGS sequence"/>
</dbReference>
<dbReference type="Gene3D" id="1.10.3210.10">
    <property type="entry name" value="Hypothetical protein af1432"/>
    <property type="match status" value="1"/>
</dbReference>
<dbReference type="InterPro" id="IPR003607">
    <property type="entry name" value="HD/PDEase_dom"/>
</dbReference>
<dbReference type="SUPFAM" id="SSF109604">
    <property type="entry name" value="HD-domain/PDEase-like"/>
    <property type="match status" value="1"/>
</dbReference>
<keyword evidence="3" id="KW-1185">Reference proteome</keyword>
<dbReference type="Pfam" id="PF01966">
    <property type="entry name" value="HD"/>
    <property type="match status" value="1"/>
</dbReference>
<gene>
    <name evidence="2" type="ORF">QE417_001040</name>
</gene>
<organism evidence="2 3">
    <name type="scientific">Mucilaginibacter terrae</name>
    <dbReference type="NCBI Taxonomy" id="1955052"/>
    <lineage>
        <taxon>Bacteria</taxon>
        <taxon>Pseudomonadati</taxon>
        <taxon>Bacteroidota</taxon>
        <taxon>Sphingobacteriia</taxon>
        <taxon>Sphingobacteriales</taxon>
        <taxon>Sphingobacteriaceae</taxon>
        <taxon>Mucilaginibacter</taxon>
    </lineage>
</organism>